<dbReference type="AlphaFoldDB" id="A0A316GF22"/>
<dbReference type="SUPFAM" id="SSF53067">
    <property type="entry name" value="Actin-like ATPase domain"/>
    <property type="match status" value="1"/>
</dbReference>
<keyword evidence="2" id="KW-1185">Reference proteome</keyword>
<dbReference type="PANTHER" id="PTHR18964">
    <property type="entry name" value="ROK (REPRESSOR, ORF, KINASE) FAMILY"/>
    <property type="match status" value="1"/>
</dbReference>
<dbReference type="Pfam" id="PF00480">
    <property type="entry name" value="ROK"/>
    <property type="match status" value="1"/>
</dbReference>
<dbReference type="InterPro" id="IPR000600">
    <property type="entry name" value="ROK"/>
</dbReference>
<reference evidence="1 2" key="1">
    <citation type="submission" date="2018-05" db="EMBL/GenBank/DDBJ databases">
        <title>Genomic Encyclopedia of Type Strains, Phase IV (KMG-IV): sequencing the most valuable type-strain genomes for metagenomic binning, comparative biology and taxonomic classification.</title>
        <authorList>
            <person name="Goeker M."/>
        </authorList>
    </citation>
    <scope>NUCLEOTIDE SEQUENCE [LARGE SCALE GENOMIC DNA]</scope>
    <source>
        <strain evidence="1 2">DSM 16097</strain>
    </source>
</reference>
<dbReference type="PANTHER" id="PTHR18964:SF169">
    <property type="entry name" value="N-ACETYLMANNOSAMINE KINASE"/>
    <property type="match status" value="1"/>
</dbReference>
<dbReference type="GO" id="GO:0009384">
    <property type="term" value="F:N-acylmannosamine kinase activity"/>
    <property type="evidence" value="ECO:0007669"/>
    <property type="project" value="TreeGrafter"/>
</dbReference>
<dbReference type="GO" id="GO:0019262">
    <property type="term" value="P:N-acetylneuraminate catabolic process"/>
    <property type="evidence" value="ECO:0007669"/>
    <property type="project" value="TreeGrafter"/>
</dbReference>
<dbReference type="Gene3D" id="3.30.420.40">
    <property type="match status" value="2"/>
</dbReference>
<dbReference type="InterPro" id="IPR043129">
    <property type="entry name" value="ATPase_NBD"/>
</dbReference>
<name>A0A316GF22_9RHOB</name>
<accession>A0A316GF22</accession>
<sequence>MLDPDYAPDGFAVDLGGTKIAAARIVQGQIVARASCATDAHAPPEAQVAVMAELARQVGYQTGAALGVAVAGRIDDRGHWHAVNTGTLSAIVEVPLTDLITRALGPANCMNDAAAAALAEARLGAGRGLRNFGYLTVSTGVGGGFVLGGRLLESRSGLAGHVGFTTAPGADEPCGSGRRGTVESLAGGRALAEAARRAGQVADARTICDAATQGEAWALHIVTVSARAIATLIADLTATLGLDAVAIGGSIGLADGYIDLVRDALDEAPAVFRVPITPAALGTDAPLFGALLRTTDRQGA</sequence>
<keyword evidence="1" id="KW-0418">Kinase</keyword>
<proteinExistence type="predicted"/>
<protein>
    <submittedName>
        <fullName evidence="1">N-acylmannosamine kinase/N-acetylmannosamine-6-phosphate 2-epimerase/N-acetylmannosamine kinase</fullName>
    </submittedName>
</protein>
<evidence type="ECO:0000313" key="2">
    <source>
        <dbReference type="Proteomes" id="UP000245708"/>
    </source>
</evidence>
<dbReference type="RefSeq" id="WP_109670066.1">
    <property type="nucleotide sequence ID" value="NZ_QGGW01000009.1"/>
</dbReference>
<dbReference type="OrthoDB" id="9810372at2"/>
<dbReference type="Proteomes" id="UP000245708">
    <property type="component" value="Unassembled WGS sequence"/>
</dbReference>
<evidence type="ECO:0000313" key="1">
    <source>
        <dbReference type="EMBL" id="PWK59193.1"/>
    </source>
</evidence>
<comment type="caution">
    <text evidence="1">The sequence shown here is derived from an EMBL/GenBank/DDBJ whole genome shotgun (WGS) entry which is preliminary data.</text>
</comment>
<organism evidence="1 2">
    <name type="scientific">Roseicyclus mahoneyensis</name>
    <dbReference type="NCBI Taxonomy" id="164332"/>
    <lineage>
        <taxon>Bacteria</taxon>
        <taxon>Pseudomonadati</taxon>
        <taxon>Pseudomonadota</taxon>
        <taxon>Alphaproteobacteria</taxon>
        <taxon>Rhodobacterales</taxon>
        <taxon>Roseobacteraceae</taxon>
        <taxon>Roseicyclus</taxon>
    </lineage>
</organism>
<dbReference type="EMBL" id="QGGW01000009">
    <property type="protein sequence ID" value="PWK59193.1"/>
    <property type="molecule type" value="Genomic_DNA"/>
</dbReference>
<gene>
    <name evidence="1" type="ORF">C7455_109116</name>
</gene>
<keyword evidence="1" id="KW-0808">Transferase</keyword>